<evidence type="ECO:0000313" key="1">
    <source>
        <dbReference type="EMBL" id="KAL3575773.1"/>
    </source>
</evidence>
<sequence length="109" mass="12621">MRWSILGENGKDGEREDGLNLDLSCDVGSDSTDEEGNVDDIEKAEEAQLTGWLHNIGGIRRLSVGKHQQLRIRDVRRNELNGIGVIEEDLYLREYYWFFKWLLCCFIGM</sequence>
<comment type="caution">
    <text evidence="1">The sequence shown here is derived from an EMBL/GenBank/DDBJ whole genome shotgun (WGS) entry which is preliminary data.</text>
</comment>
<gene>
    <name evidence="1" type="ORF">D5086_023874</name>
</gene>
<dbReference type="Proteomes" id="UP000309997">
    <property type="component" value="Unassembled WGS sequence"/>
</dbReference>
<proteinExistence type="predicted"/>
<dbReference type="EMBL" id="RCHU02000012">
    <property type="protein sequence ID" value="KAL3575773.1"/>
    <property type="molecule type" value="Genomic_DNA"/>
</dbReference>
<accession>A0ACC4BB19</accession>
<protein>
    <submittedName>
        <fullName evidence="1">Uncharacterized protein</fullName>
    </submittedName>
</protein>
<evidence type="ECO:0000313" key="2">
    <source>
        <dbReference type="Proteomes" id="UP000309997"/>
    </source>
</evidence>
<reference evidence="1 2" key="1">
    <citation type="journal article" date="2024" name="Plant Biotechnol. J.">
        <title>Genome and CRISPR/Cas9 system of a widespread forest tree (Populus alba) in the world.</title>
        <authorList>
            <person name="Liu Y.J."/>
            <person name="Jiang P.F."/>
            <person name="Han X.M."/>
            <person name="Li X.Y."/>
            <person name="Wang H.M."/>
            <person name="Wang Y.J."/>
            <person name="Wang X.X."/>
            <person name="Zeng Q.Y."/>
        </authorList>
    </citation>
    <scope>NUCLEOTIDE SEQUENCE [LARGE SCALE GENOMIC DNA]</scope>
    <source>
        <strain evidence="2">cv. PAL-ZL1</strain>
    </source>
</reference>
<keyword evidence="2" id="KW-1185">Reference proteome</keyword>
<organism evidence="1 2">
    <name type="scientific">Populus alba</name>
    <name type="common">White poplar</name>
    <dbReference type="NCBI Taxonomy" id="43335"/>
    <lineage>
        <taxon>Eukaryota</taxon>
        <taxon>Viridiplantae</taxon>
        <taxon>Streptophyta</taxon>
        <taxon>Embryophyta</taxon>
        <taxon>Tracheophyta</taxon>
        <taxon>Spermatophyta</taxon>
        <taxon>Magnoliopsida</taxon>
        <taxon>eudicotyledons</taxon>
        <taxon>Gunneridae</taxon>
        <taxon>Pentapetalae</taxon>
        <taxon>rosids</taxon>
        <taxon>fabids</taxon>
        <taxon>Malpighiales</taxon>
        <taxon>Salicaceae</taxon>
        <taxon>Saliceae</taxon>
        <taxon>Populus</taxon>
    </lineage>
</organism>
<name>A0ACC4BB19_POPAL</name>